<feature type="compositionally biased region" description="Acidic residues" evidence="1">
    <location>
        <begin position="613"/>
        <end position="630"/>
    </location>
</feature>
<keyword evidence="3" id="KW-1185">Reference proteome</keyword>
<feature type="region of interest" description="Disordered" evidence="1">
    <location>
        <begin position="1"/>
        <end position="50"/>
    </location>
</feature>
<feature type="compositionally biased region" description="Polar residues" evidence="1">
    <location>
        <begin position="424"/>
        <end position="437"/>
    </location>
</feature>
<reference evidence="2 3" key="1">
    <citation type="journal article" date="2018" name="PLoS Genet.">
        <title>Repeat elements organise 3D genome structure and mediate transcription in the filamentous fungus Epichloe festucae.</title>
        <authorList>
            <person name="Winter D.J."/>
            <person name="Ganley A.R.D."/>
            <person name="Young C.A."/>
            <person name="Liachko I."/>
            <person name="Schardl C.L."/>
            <person name="Dupont P.Y."/>
            <person name="Berry D."/>
            <person name="Ram A."/>
            <person name="Scott B."/>
            <person name="Cox M.P."/>
        </authorList>
    </citation>
    <scope>NUCLEOTIDE SEQUENCE [LARGE SCALE GENOMIC DNA]</scope>
    <source>
        <strain evidence="2 3">Fl1</strain>
    </source>
</reference>
<feature type="region of interest" description="Disordered" evidence="1">
    <location>
        <begin position="409"/>
        <end position="437"/>
    </location>
</feature>
<organism evidence="2 3">
    <name type="scientific">Epichloe festucae (strain Fl1)</name>
    <dbReference type="NCBI Taxonomy" id="877507"/>
    <lineage>
        <taxon>Eukaryota</taxon>
        <taxon>Fungi</taxon>
        <taxon>Dikarya</taxon>
        <taxon>Ascomycota</taxon>
        <taxon>Pezizomycotina</taxon>
        <taxon>Sordariomycetes</taxon>
        <taxon>Hypocreomycetidae</taxon>
        <taxon>Hypocreales</taxon>
        <taxon>Clavicipitaceae</taxon>
        <taxon>Epichloe</taxon>
    </lineage>
</organism>
<dbReference type="Proteomes" id="UP000594364">
    <property type="component" value="Chromosome 6"/>
</dbReference>
<feature type="region of interest" description="Disordered" evidence="1">
    <location>
        <begin position="201"/>
        <end position="230"/>
    </location>
</feature>
<evidence type="ECO:0000256" key="1">
    <source>
        <dbReference type="SAM" id="MobiDB-lite"/>
    </source>
</evidence>
<dbReference type="Pfam" id="PF10336">
    <property type="entry name" value="DUF2420"/>
    <property type="match status" value="1"/>
</dbReference>
<feature type="compositionally biased region" description="Acidic residues" evidence="1">
    <location>
        <begin position="409"/>
        <end position="421"/>
    </location>
</feature>
<protein>
    <submittedName>
        <fullName evidence="2">Uncharacterized protein</fullName>
    </submittedName>
</protein>
<dbReference type="AlphaFoldDB" id="A0A7U3SN73"/>
<proteinExistence type="predicted"/>
<dbReference type="EMBL" id="CP031390">
    <property type="protein sequence ID" value="QPH16697.1"/>
    <property type="molecule type" value="Genomic_DNA"/>
</dbReference>
<feature type="compositionally biased region" description="Polar residues" evidence="1">
    <location>
        <begin position="576"/>
        <end position="588"/>
    </location>
</feature>
<dbReference type="OrthoDB" id="5339076at2759"/>
<dbReference type="InterPro" id="IPR018822">
    <property type="entry name" value="UPF0646"/>
</dbReference>
<feature type="region of interest" description="Disordered" evidence="1">
    <location>
        <begin position="116"/>
        <end position="144"/>
    </location>
</feature>
<feature type="compositionally biased region" description="Basic and acidic residues" evidence="1">
    <location>
        <begin position="132"/>
        <end position="144"/>
    </location>
</feature>
<feature type="compositionally biased region" description="Basic and acidic residues" evidence="1">
    <location>
        <begin position="30"/>
        <end position="50"/>
    </location>
</feature>
<feature type="region of interest" description="Disordered" evidence="1">
    <location>
        <begin position="558"/>
        <end position="590"/>
    </location>
</feature>
<sequence>MAEIQMEVDTAPQFGLEAHLDDDLIDYDTEVEKEPDHMDDPNSIDSKRLPMDENTNVEQYHDEDVNYLEGADQGEAMYAQIDHESLKETNQALESPNEIDYDIEDSSNLHAAGDTSEIESQAAGEHETDDDSYNKEIGDHGEIGGRAEDHEISWEHEHEQTLEPIIEESDMSAADAHDDKTLPTAPAAFETMDQEYIEQKHEAQTDVTKGSRSAEVHDENVDNSGPNLDENLEAEATHQGESDTESPQFPAITVQYKGDEFPCFSAKSDGFFSQLSILDENIKSLLDGFREELANELLAEDELVFQVDELGLEFSESSSPDLLANITFRQVIEIFDILVKNQDPDNTRPLYTYLFARPSTSKRFDFLMESATEGKGLDEVIHLFQSPAPYTHGADTGDVSAVEDLEAQFDEDESADDEDTTESGQAPQNLEPTSQVNELDIDKHEIPDQQEFVAENDPEGTAESHHLEEDVMVSGALAAEDDVGDGEEVDEEAVFADPHLTIPVNDTNDNAATAGESDGIAAVAISADEPERTEAHDVLGTDFDEPVEVTSINGAIEEEEVGQEDTQNGYPHVGVNDTSTMNTTSENEGQIPYVPAEFDTIDGGADELIFKDEADEEEVDGEIDWRDDDPETLHDGVSEDTSPNTAKRARGDDENGAEDDQNAKRRRP</sequence>
<name>A0A7U3SN73_EPIFF</name>
<accession>A0A7U3SN73</accession>
<evidence type="ECO:0000313" key="3">
    <source>
        <dbReference type="Proteomes" id="UP000594364"/>
    </source>
</evidence>
<feature type="region of interest" description="Disordered" evidence="1">
    <location>
        <begin position="612"/>
        <end position="668"/>
    </location>
</feature>
<evidence type="ECO:0000313" key="2">
    <source>
        <dbReference type="EMBL" id="QPH16697.1"/>
    </source>
</evidence>
<gene>
    <name evidence="2" type="ORF">C2857_001391</name>
</gene>